<keyword evidence="10" id="KW-1185">Reference proteome</keyword>
<dbReference type="InterPro" id="IPR000073">
    <property type="entry name" value="AB_hydrolase_1"/>
</dbReference>
<reference evidence="7 9" key="1">
    <citation type="submission" date="2015-05" db="EMBL/GenBank/DDBJ databases">
        <title>Genome assembly of Archangium gephyra DSM 2261.</title>
        <authorList>
            <person name="Sharma G."/>
            <person name="Subramanian S."/>
        </authorList>
    </citation>
    <scope>NUCLEOTIDE SEQUENCE [LARGE SCALE GENOMIC DNA]</scope>
    <source>
        <strain evidence="7 9">DSM 2261</strain>
    </source>
</reference>
<comment type="similarity">
    <text evidence="2">Belongs to the GMC oxidoreductase family.</text>
</comment>
<feature type="domain" description="AB hydrolase-1" evidence="6">
    <location>
        <begin position="58"/>
        <end position="355"/>
    </location>
</feature>
<dbReference type="Proteomes" id="UP000035579">
    <property type="component" value="Chromosome"/>
</dbReference>
<protein>
    <submittedName>
        <fullName evidence="7">Cholesterol oxidase</fullName>
    </submittedName>
</protein>
<dbReference type="KEGG" id="age:AA314_03380"/>
<evidence type="ECO:0000256" key="5">
    <source>
        <dbReference type="ARBA" id="ARBA00023002"/>
    </source>
</evidence>
<name>A0AAC8Q6B8_9BACT</name>
<comment type="cofactor">
    <cofactor evidence="1">
        <name>FAD</name>
        <dbReference type="ChEBI" id="CHEBI:57692"/>
    </cofactor>
</comment>
<accession>A0AAC8Q6B8</accession>
<keyword evidence="4" id="KW-0274">FAD</keyword>
<dbReference type="EMBL" id="CP011509">
    <property type="protein sequence ID" value="AKJ01754.1"/>
    <property type="molecule type" value="Genomic_DNA"/>
</dbReference>
<dbReference type="SUPFAM" id="SSF53474">
    <property type="entry name" value="alpha/beta-Hydrolases"/>
    <property type="match status" value="1"/>
</dbReference>
<dbReference type="AlphaFoldDB" id="A0AAC8Q6B8"/>
<proteinExistence type="inferred from homology"/>
<dbReference type="EMBL" id="QUMU01000003">
    <property type="protein sequence ID" value="REG34564.1"/>
    <property type="molecule type" value="Genomic_DNA"/>
</dbReference>
<dbReference type="GO" id="GO:0016491">
    <property type="term" value="F:oxidoreductase activity"/>
    <property type="evidence" value="ECO:0007669"/>
    <property type="project" value="UniProtKB-KW"/>
</dbReference>
<reference evidence="8 10" key="2">
    <citation type="submission" date="2018-08" db="EMBL/GenBank/DDBJ databases">
        <title>Genomic Encyclopedia of Archaeal and Bacterial Type Strains, Phase II (KMG-II): from individual species to whole genera.</title>
        <authorList>
            <person name="Goeker M."/>
        </authorList>
    </citation>
    <scope>NUCLEOTIDE SEQUENCE [LARGE SCALE GENOMIC DNA]</scope>
    <source>
        <strain evidence="8 10">DSM 2261</strain>
    </source>
</reference>
<keyword evidence="5" id="KW-0560">Oxidoreductase</keyword>
<evidence type="ECO:0000256" key="1">
    <source>
        <dbReference type="ARBA" id="ARBA00001974"/>
    </source>
</evidence>
<dbReference type="Pfam" id="PF00561">
    <property type="entry name" value="Abhydrolase_1"/>
    <property type="match status" value="1"/>
</dbReference>
<dbReference type="Proteomes" id="UP000256345">
    <property type="component" value="Unassembled WGS sequence"/>
</dbReference>
<evidence type="ECO:0000259" key="6">
    <source>
        <dbReference type="Pfam" id="PF00561"/>
    </source>
</evidence>
<evidence type="ECO:0000256" key="4">
    <source>
        <dbReference type="ARBA" id="ARBA00022827"/>
    </source>
</evidence>
<gene>
    <name evidence="7" type="ORF">AA314_03380</name>
    <name evidence="8" type="ORF">ATI61_103470</name>
</gene>
<evidence type="ECO:0000313" key="9">
    <source>
        <dbReference type="Proteomes" id="UP000035579"/>
    </source>
</evidence>
<keyword evidence="3" id="KW-0285">Flavoprotein</keyword>
<evidence type="ECO:0000313" key="8">
    <source>
        <dbReference type="EMBL" id="REG34564.1"/>
    </source>
</evidence>
<dbReference type="InterPro" id="IPR052542">
    <property type="entry name" value="Cholesterol_Oxidase"/>
</dbReference>
<dbReference type="PANTHER" id="PTHR47470">
    <property type="entry name" value="CHOLESTEROL OXIDASE"/>
    <property type="match status" value="1"/>
</dbReference>
<evidence type="ECO:0000313" key="7">
    <source>
        <dbReference type="EMBL" id="AKJ01754.1"/>
    </source>
</evidence>
<dbReference type="RefSeq" id="WP_047856257.1">
    <property type="nucleotide sequence ID" value="NZ_CP011509.1"/>
</dbReference>
<evidence type="ECO:0000313" key="10">
    <source>
        <dbReference type="Proteomes" id="UP000256345"/>
    </source>
</evidence>
<organism evidence="7 9">
    <name type="scientific">Archangium gephyra</name>
    <dbReference type="NCBI Taxonomy" id="48"/>
    <lineage>
        <taxon>Bacteria</taxon>
        <taxon>Pseudomonadati</taxon>
        <taxon>Myxococcota</taxon>
        <taxon>Myxococcia</taxon>
        <taxon>Myxococcales</taxon>
        <taxon>Cystobacterineae</taxon>
        <taxon>Archangiaceae</taxon>
        <taxon>Archangium</taxon>
    </lineage>
</organism>
<sequence>MNVSPRTKDPRTPEHERVVPRFTLEGVPDADVRTYPFTTGDKLGLSMLRFQREPCDDAVLIIHGLTTSSDMFIMPEHENLVRHLLDHGFTDVWTLDSRMSNRHPYNLLRHRYTLDDVAAFDHPAAVARIRQEIGDKRLHVICHCLGSVSFMMSLFGGVVEGITSVIASSAALTPRIPTWSRLKLAVAPFLLERVLDLPYLDPNARHEPLLSRSGLLGRAVELLHPECDVPACHMLSMMWGTGWPAIYHHENLHDVTHQRGGDLHGATSVHYYRHLRKMVSAGGAVKYDPSDPKFDHLPDDYFDFAEEIETPVLLVTGESNHVFTDSNIVCYQRLESLAPGRHLLEVIPRYGHQDLFMGKDSARDVFPRFVRYLNAHRGERRRRWVQPHAQEDSTRTTH</sequence>
<evidence type="ECO:0000256" key="3">
    <source>
        <dbReference type="ARBA" id="ARBA00022630"/>
    </source>
</evidence>
<dbReference type="InterPro" id="IPR029058">
    <property type="entry name" value="AB_hydrolase_fold"/>
</dbReference>
<dbReference type="Gene3D" id="3.40.50.1820">
    <property type="entry name" value="alpha/beta hydrolase"/>
    <property type="match status" value="1"/>
</dbReference>
<evidence type="ECO:0000256" key="2">
    <source>
        <dbReference type="ARBA" id="ARBA00010790"/>
    </source>
</evidence>
<dbReference type="PANTHER" id="PTHR47470:SF1">
    <property type="entry name" value="FAD-DEPENDENT OXIDOREDUCTASE 2 FAD BINDING DOMAIN-CONTAINING PROTEIN"/>
    <property type="match status" value="1"/>
</dbReference>